<proteinExistence type="predicted"/>
<dbReference type="EMBL" id="CAUYUJ010019882">
    <property type="protein sequence ID" value="CAK0894332.1"/>
    <property type="molecule type" value="Genomic_DNA"/>
</dbReference>
<feature type="transmembrane region" description="Helical" evidence="1">
    <location>
        <begin position="120"/>
        <end position="142"/>
    </location>
</feature>
<dbReference type="InterPro" id="IPR045016">
    <property type="entry name" value="NhaD-like"/>
</dbReference>
<feature type="transmembrane region" description="Helical" evidence="1">
    <location>
        <begin position="149"/>
        <end position="171"/>
    </location>
</feature>
<keyword evidence="1" id="KW-0812">Transmembrane</keyword>
<evidence type="ECO:0000256" key="1">
    <source>
        <dbReference type="SAM" id="Phobius"/>
    </source>
</evidence>
<dbReference type="PANTHER" id="PTHR43269:SF2">
    <property type="entry name" value="SODIUM_PROTON ANTIPORTER 1-RELATED"/>
    <property type="match status" value="1"/>
</dbReference>
<evidence type="ECO:0000313" key="3">
    <source>
        <dbReference type="EMBL" id="CAK0894332.1"/>
    </source>
</evidence>
<name>A0ABN9X8E3_9DINO</name>
<keyword evidence="4" id="KW-1185">Reference proteome</keyword>
<feature type="signal peptide" evidence="2">
    <location>
        <begin position="1"/>
        <end position="18"/>
    </location>
</feature>
<keyword evidence="1" id="KW-0472">Membrane</keyword>
<feature type="non-terminal residue" evidence="3">
    <location>
        <position position="1"/>
    </location>
</feature>
<dbReference type="PANTHER" id="PTHR43269">
    <property type="entry name" value="SODIUM/PROTON ANTIPORTER 1-RELATED"/>
    <property type="match status" value="1"/>
</dbReference>
<gene>
    <name evidence="3" type="ORF">PCOR1329_LOCUS73403</name>
</gene>
<evidence type="ECO:0008006" key="5">
    <source>
        <dbReference type="Google" id="ProtNLM"/>
    </source>
</evidence>
<feature type="transmembrane region" description="Helical" evidence="1">
    <location>
        <begin position="44"/>
        <end position="69"/>
    </location>
</feature>
<dbReference type="Proteomes" id="UP001189429">
    <property type="component" value="Unassembled WGS sequence"/>
</dbReference>
<comment type="caution">
    <text evidence="3">The sequence shown here is derived from an EMBL/GenBank/DDBJ whole genome shotgun (WGS) entry which is preliminary data.</text>
</comment>
<feature type="transmembrane region" description="Helical" evidence="1">
    <location>
        <begin position="81"/>
        <end position="100"/>
    </location>
</feature>
<organism evidence="3 4">
    <name type="scientific">Prorocentrum cordatum</name>
    <dbReference type="NCBI Taxonomy" id="2364126"/>
    <lineage>
        <taxon>Eukaryota</taxon>
        <taxon>Sar</taxon>
        <taxon>Alveolata</taxon>
        <taxon>Dinophyceae</taxon>
        <taxon>Prorocentrales</taxon>
        <taxon>Prorocentraceae</taxon>
        <taxon>Prorocentrum</taxon>
    </lineage>
</organism>
<feature type="chain" id="PRO_5045548428" description="Na+/H+ antiporter NhaC-like C-terminal domain-containing protein" evidence="2">
    <location>
        <begin position="19"/>
        <end position="179"/>
    </location>
</feature>
<protein>
    <recommendedName>
        <fullName evidence="5">Na+/H+ antiporter NhaC-like C-terminal domain-containing protein</fullName>
    </recommendedName>
</protein>
<evidence type="ECO:0000256" key="2">
    <source>
        <dbReference type="SAM" id="SignalP"/>
    </source>
</evidence>
<keyword evidence="2" id="KW-0732">Signal</keyword>
<evidence type="ECO:0000313" key="4">
    <source>
        <dbReference type="Proteomes" id="UP001189429"/>
    </source>
</evidence>
<sequence length="179" mass="19313">AYIAMMLVLGFLWLVSESRLVVPPKNKHGFHTAVEAALHKVDLTGLLFFVGMLLAVGLMTHCGILRQIASWLIRVFGQSRVAMCSLLGLTSALADSTSLIDEAMDVYTSHPLDHPVWQLAALAGSTGSSLTSFGSLAGVALMSTENVSFLWYLQWVTPWAALGFFAGIATFQAERLLIG</sequence>
<reference evidence="3" key="1">
    <citation type="submission" date="2023-10" db="EMBL/GenBank/DDBJ databases">
        <authorList>
            <person name="Chen Y."/>
            <person name="Shah S."/>
            <person name="Dougan E. K."/>
            <person name="Thang M."/>
            <person name="Chan C."/>
        </authorList>
    </citation>
    <scope>NUCLEOTIDE SEQUENCE [LARGE SCALE GENOMIC DNA]</scope>
</reference>
<keyword evidence="1" id="KW-1133">Transmembrane helix</keyword>
<accession>A0ABN9X8E3</accession>